<evidence type="ECO:0000313" key="2">
    <source>
        <dbReference type="EMBL" id="KAE8362733.1"/>
    </source>
</evidence>
<feature type="domain" description="Heterokaryon incompatibility" evidence="1">
    <location>
        <begin position="50"/>
        <end position="184"/>
    </location>
</feature>
<reference evidence="2 3" key="1">
    <citation type="submission" date="2019-04" db="EMBL/GenBank/DDBJ databases">
        <title>Friends and foes A comparative genomics studyof 23 Aspergillus species from section Flavi.</title>
        <authorList>
            <consortium name="DOE Joint Genome Institute"/>
            <person name="Kjaerbolling I."/>
            <person name="Vesth T."/>
            <person name="Frisvad J.C."/>
            <person name="Nybo J.L."/>
            <person name="Theobald S."/>
            <person name="Kildgaard S."/>
            <person name="Isbrandt T."/>
            <person name="Kuo A."/>
            <person name="Sato A."/>
            <person name="Lyhne E.K."/>
            <person name="Kogle M.E."/>
            <person name="Wiebenga A."/>
            <person name="Kun R.S."/>
            <person name="Lubbers R.J."/>
            <person name="Makela M.R."/>
            <person name="Barry K."/>
            <person name="Chovatia M."/>
            <person name="Clum A."/>
            <person name="Daum C."/>
            <person name="Haridas S."/>
            <person name="He G."/>
            <person name="LaButti K."/>
            <person name="Lipzen A."/>
            <person name="Mondo S."/>
            <person name="Riley R."/>
            <person name="Salamov A."/>
            <person name="Simmons B.A."/>
            <person name="Magnuson J.K."/>
            <person name="Henrissat B."/>
            <person name="Mortensen U.H."/>
            <person name="Larsen T.O."/>
            <person name="Devries R.P."/>
            <person name="Grigoriev I.V."/>
            <person name="Machida M."/>
            <person name="Baker S.E."/>
            <person name="Andersen M.R."/>
        </authorList>
    </citation>
    <scope>NUCLEOTIDE SEQUENCE [LARGE SCALE GENOMIC DNA]</scope>
    <source>
        <strain evidence="2 3">CBS 763.97</strain>
    </source>
</reference>
<dbReference type="Proteomes" id="UP000326268">
    <property type="component" value="Unassembled WGS sequence"/>
</dbReference>
<keyword evidence="3" id="KW-1185">Reference proteome</keyword>
<accession>A0A5N6ZZP5</accession>
<evidence type="ECO:0000259" key="1">
    <source>
        <dbReference type="Pfam" id="PF06985"/>
    </source>
</evidence>
<dbReference type="RefSeq" id="XP_031925814.1">
    <property type="nucleotide sequence ID" value="XM_032070631.1"/>
</dbReference>
<dbReference type="AlphaFoldDB" id="A0A5N6ZZP5"/>
<dbReference type="PANTHER" id="PTHR24148">
    <property type="entry name" value="ANKYRIN REPEAT DOMAIN-CONTAINING PROTEIN 39 HOMOLOG-RELATED"/>
    <property type="match status" value="1"/>
</dbReference>
<sequence>MRQYEYSPRPAGSSTIRVLLLLPNTDDTASISCQLINYSLPTTGNSYLPYEALSYVWGSESTSRCIFLDGSTLSITDNLYAALLHLRDRQFPRILWVDAVSINQQDDLEKGHQIQLMPTIYSRASHVIVWLGRAADHSNRALVNIRLAAEYESSGDEPTTPRRKETNCTAILTLLQRPWFRRIWRRYYRSVIRRTTLFHPS</sequence>
<dbReference type="GeneID" id="43655077"/>
<gene>
    <name evidence="2" type="ORF">BDV27DRAFT_146741</name>
</gene>
<proteinExistence type="predicted"/>
<name>A0A5N6ZZP5_9EURO</name>
<evidence type="ECO:0000313" key="3">
    <source>
        <dbReference type="Proteomes" id="UP000326268"/>
    </source>
</evidence>
<dbReference type="OrthoDB" id="2157530at2759"/>
<dbReference type="InterPro" id="IPR010730">
    <property type="entry name" value="HET"/>
</dbReference>
<dbReference type="PANTHER" id="PTHR24148:SF78">
    <property type="entry name" value="HETEROKARYON INCOMPATIBILITY DOMAIN-CONTAINING PROTEIN"/>
    <property type="match status" value="1"/>
</dbReference>
<dbReference type="EMBL" id="ML737695">
    <property type="protein sequence ID" value="KAE8362733.1"/>
    <property type="molecule type" value="Genomic_DNA"/>
</dbReference>
<dbReference type="InterPro" id="IPR052895">
    <property type="entry name" value="HetReg/Transcr_Mod"/>
</dbReference>
<dbReference type="Pfam" id="PF06985">
    <property type="entry name" value="HET"/>
    <property type="match status" value="1"/>
</dbReference>
<organism evidence="2 3">
    <name type="scientific">Aspergillus caelatus</name>
    <dbReference type="NCBI Taxonomy" id="61420"/>
    <lineage>
        <taxon>Eukaryota</taxon>
        <taxon>Fungi</taxon>
        <taxon>Dikarya</taxon>
        <taxon>Ascomycota</taxon>
        <taxon>Pezizomycotina</taxon>
        <taxon>Eurotiomycetes</taxon>
        <taxon>Eurotiomycetidae</taxon>
        <taxon>Eurotiales</taxon>
        <taxon>Aspergillaceae</taxon>
        <taxon>Aspergillus</taxon>
        <taxon>Aspergillus subgen. Circumdati</taxon>
    </lineage>
</organism>
<protein>
    <submittedName>
        <fullName evidence="2">Heterokaryon incompatibility protein-domain-containing protein</fullName>
    </submittedName>
</protein>